<reference evidence="5 6" key="1">
    <citation type="submission" date="2023-07" db="EMBL/GenBank/DDBJ databases">
        <title>Sorghum-associated microbial communities from plants grown in Nebraska, USA.</title>
        <authorList>
            <person name="Schachtman D."/>
        </authorList>
    </citation>
    <scope>NUCLEOTIDE SEQUENCE [LARGE SCALE GENOMIC DNA]</scope>
    <source>
        <strain evidence="5 6">3262</strain>
    </source>
</reference>
<keyword evidence="1" id="KW-0805">Transcription regulation</keyword>
<dbReference type="Proteomes" id="UP001247620">
    <property type="component" value="Unassembled WGS sequence"/>
</dbReference>
<dbReference type="InterPro" id="IPR000524">
    <property type="entry name" value="Tscrpt_reg_HTH_GntR"/>
</dbReference>
<gene>
    <name evidence="5" type="ORF">J2W55_003576</name>
</gene>
<evidence type="ECO:0000256" key="3">
    <source>
        <dbReference type="ARBA" id="ARBA00023163"/>
    </source>
</evidence>
<dbReference type="InterPro" id="IPR036388">
    <property type="entry name" value="WH-like_DNA-bd_sf"/>
</dbReference>
<dbReference type="PANTHER" id="PTHR43537">
    <property type="entry name" value="TRANSCRIPTIONAL REGULATOR, GNTR FAMILY"/>
    <property type="match status" value="1"/>
</dbReference>
<dbReference type="PANTHER" id="PTHR43537:SF47">
    <property type="entry name" value="REGULATORY PROTEIN GNTR HTH"/>
    <property type="match status" value="1"/>
</dbReference>
<proteinExistence type="predicted"/>
<comment type="caution">
    <text evidence="5">The sequence shown here is derived from an EMBL/GenBank/DDBJ whole genome shotgun (WGS) entry which is preliminary data.</text>
</comment>
<feature type="domain" description="HTH gntR-type" evidence="4">
    <location>
        <begin position="8"/>
        <end position="76"/>
    </location>
</feature>
<dbReference type="InterPro" id="IPR036390">
    <property type="entry name" value="WH_DNA-bd_sf"/>
</dbReference>
<sequence>MTSIIIRKNLSELVADHLLEKIASGDYKTGEKLPVETDLMKLFGVGRSTIREAIKSLANSRYVNVFQGRGTYVAAAQRQEDFFMTELISADASNVQELITLLETRIIENAILDSSRIDLGSLKTVLANCAAAVSEINLKALALGHFEFYYKLGLTGSNRLLSELYHLLVNKIKDQIFLSEQALESFQLLPDFYSGMINSLVNRNPTLTVDFHFQTARIFYDSALCT</sequence>
<organism evidence="5 6">
    <name type="scientific">Mucilaginibacter pocheonensis</name>
    <dbReference type="NCBI Taxonomy" id="398050"/>
    <lineage>
        <taxon>Bacteria</taxon>
        <taxon>Pseudomonadati</taxon>
        <taxon>Bacteroidota</taxon>
        <taxon>Sphingobacteriia</taxon>
        <taxon>Sphingobacteriales</taxon>
        <taxon>Sphingobacteriaceae</taxon>
        <taxon>Mucilaginibacter</taxon>
    </lineage>
</organism>
<protein>
    <submittedName>
        <fullName evidence="5">DNA-binding FadR family transcriptional regulator</fullName>
    </submittedName>
</protein>
<dbReference type="Pfam" id="PF00392">
    <property type="entry name" value="GntR"/>
    <property type="match status" value="1"/>
</dbReference>
<dbReference type="Gene3D" id="1.10.10.10">
    <property type="entry name" value="Winged helix-like DNA-binding domain superfamily/Winged helix DNA-binding domain"/>
    <property type="match status" value="1"/>
</dbReference>
<name>A0ABU1TEB7_9SPHI</name>
<dbReference type="SMART" id="SM00345">
    <property type="entry name" value="HTH_GNTR"/>
    <property type="match status" value="1"/>
</dbReference>
<keyword evidence="3" id="KW-0804">Transcription</keyword>
<dbReference type="PRINTS" id="PR00035">
    <property type="entry name" value="HTHGNTR"/>
</dbReference>
<accession>A0ABU1TEB7</accession>
<keyword evidence="6" id="KW-1185">Reference proteome</keyword>
<evidence type="ECO:0000313" key="5">
    <source>
        <dbReference type="EMBL" id="MDR6943723.1"/>
    </source>
</evidence>
<dbReference type="PROSITE" id="PS50949">
    <property type="entry name" value="HTH_GNTR"/>
    <property type="match status" value="1"/>
</dbReference>
<dbReference type="SUPFAM" id="SSF46785">
    <property type="entry name" value="Winged helix' DNA-binding domain"/>
    <property type="match status" value="1"/>
</dbReference>
<dbReference type="CDD" id="cd07377">
    <property type="entry name" value="WHTH_GntR"/>
    <property type="match status" value="1"/>
</dbReference>
<dbReference type="EMBL" id="JAVDUU010000003">
    <property type="protein sequence ID" value="MDR6943723.1"/>
    <property type="molecule type" value="Genomic_DNA"/>
</dbReference>
<evidence type="ECO:0000259" key="4">
    <source>
        <dbReference type="PROSITE" id="PS50949"/>
    </source>
</evidence>
<keyword evidence="2 5" id="KW-0238">DNA-binding</keyword>
<evidence type="ECO:0000256" key="2">
    <source>
        <dbReference type="ARBA" id="ARBA00023125"/>
    </source>
</evidence>
<dbReference type="GO" id="GO:0003677">
    <property type="term" value="F:DNA binding"/>
    <property type="evidence" value="ECO:0007669"/>
    <property type="project" value="UniProtKB-KW"/>
</dbReference>
<evidence type="ECO:0000256" key="1">
    <source>
        <dbReference type="ARBA" id="ARBA00023015"/>
    </source>
</evidence>
<evidence type="ECO:0000313" key="6">
    <source>
        <dbReference type="Proteomes" id="UP001247620"/>
    </source>
</evidence>
<dbReference type="RefSeq" id="WP_310098489.1">
    <property type="nucleotide sequence ID" value="NZ_JAVDUU010000003.1"/>
</dbReference>